<feature type="region of interest" description="Disordered" evidence="12">
    <location>
        <begin position="347"/>
        <end position="370"/>
    </location>
</feature>
<keyword evidence="8" id="KW-1133">Transmembrane helix</keyword>
<dbReference type="Proteomes" id="UP001190700">
    <property type="component" value="Unassembled WGS sequence"/>
</dbReference>
<evidence type="ECO:0000256" key="9">
    <source>
        <dbReference type="ARBA" id="ARBA00023055"/>
    </source>
</evidence>
<proteinExistence type="inferred from homology"/>
<keyword evidence="5" id="KW-0479">Metal-binding</keyword>
<dbReference type="GO" id="GO:0005783">
    <property type="term" value="C:endoplasmic reticulum"/>
    <property type="evidence" value="ECO:0007669"/>
    <property type="project" value="TreeGrafter"/>
</dbReference>
<dbReference type="GO" id="GO:0008289">
    <property type="term" value="F:lipid binding"/>
    <property type="evidence" value="ECO:0007669"/>
    <property type="project" value="UniProtKB-KW"/>
</dbReference>
<evidence type="ECO:0000256" key="6">
    <source>
        <dbReference type="ARBA" id="ARBA00022737"/>
    </source>
</evidence>
<reference evidence="14 15" key="1">
    <citation type="journal article" date="2015" name="Genome Biol. Evol.">
        <title>Comparative Genomics of a Bacterivorous Green Alga Reveals Evolutionary Causalities and Consequences of Phago-Mixotrophic Mode of Nutrition.</title>
        <authorList>
            <person name="Burns J.A."/>
            <person name="Paasch A."/>
            <person name="Narechania A."/>
            <person name="Kim E."/>
        </authorList>
    </citation>
    <scope>NUCLEOTIDE SEQUENCE [LARGE SCALE GENOMIC DNA]</scope>
    <source>
        <strain evidence="14 15">PLY_AMNH</strain>
    </source>
</reference>
<dbReference type="PANTHER" id="PTHR10774">
    <property type="entry name" value="EXTENDED SYNAPTOTAGMIN-RELATED"/>
    <property type="match status" value="1"/>
</dbReference>
<sequence length="370" mass="41479">MPGKLRNIIKSTCQTGKRWVAYVWDNRIVLIAGFAIGMKYADHSRLNQRLRRKNMRYKFRQGQDKVLSGAGVESLQHFIDYLVPGLLRFYSTSLLPVLQQALLTRRKPDSTLNIDIKSFHLGQRTPEIKAAKLYETSPELLVMDSEVKWETDAKVQLEVTKMGVTVPVEMSGLRFTGLIRLCFMPLLPMMPGFGALTVAVASEPFIVDFTLKVLGGDVACLPGLHEALEEIVTRAITKSLVWPNRVVLPIKAPPKMQPTLGREHALTPEEIAALKVVDLSSVLTESRVRKWRGHKLDSQISSASQNRKKTLQNMRGRFSGFVRFGGNTVKPAGEDVLAPATCDDEVDEREDGYTAGGFADWEDSQEVYYE</sequence>
<organism evidence="14 15">
    <name type="scientific">Cymbomonas tetramitiformis</name>
    <dbReference type="NCBI Taxonomy" id="36881"/>
    <lineage>
        <taxon>Eukaryota</taxon>
        <taxon>Viridiplantae</taxon>
        <taxon>Chlorophyta</taxon>
        <taxon>Pyramimonadophyceae</taxon>
        <taxon>Pyramimonadales</taxon>
        <taxon>Pyramimonadaceae</taxon>
        <taxon>Cymbomonas</taxon>
    </lineage>
</organism>
<evidence type="ECO:0000256" key="8">
    <source>
        <dbReference type="ARBA" id="ARBA00022989"/>
    </source>
</evidence>
<keyword evidence="15" id="KW-1185">Reference proteome</keyword>
<evidence type="ECO:0000256" key="10">
    <source>
        <dbReference type="ARBA" id="ARBA00023121"/>
    </source>
</evidence>
<dbReference type="GO" id="GO:0006869">
    <property type="term" value="P:lipid transport"/>
    <property type="evidence" value="ECO:0007669"/>
    <property type="project" value="UniProtKB-KW"/>
</dbReference>
<feature type="domain" description="SMP-LTD" evidence="13">
    <location>
        <begin position="71"/>
        <end position="251"/>
    </location>
</feature>
<keyword evidence="11" id="KW-0472">Membrane</keyword>
<evidence type="ECO:0000256" key="5">
    <source>
        <dbReference type="ARBA" id="ARBA00022723"/>
    </source>
</evidence>
<name>A0AAE0GAZ1_9CHLO</name>
<comment type="caution">
    <text evidence="14">The sequence shown here is derived from an EMBL/GenBank/DDBJ whole genome shotgun (WGS) entry which is preliminary data.</text>
</comment>
<dbReference type="PROSITE" id="PS51847">
    <property type="entry name" value="SMP"/>
    <property type="match status" value="1"/>
</dbReference>
<dbReference type="InterPro" id="IPR031468">
    <property type="entry name" value="SMP_LBD"/>
</dbReference>
<protein>
    <recommendedName>
        <fullName evidence="13">SMP-LTD domain-containing protein</fullName>
    </recommendedName>
</protein>
<evidence type="ECO:0000256" key="7">
    <source>
        <dbReference type="ARBA" id="ARBA00022837"/>
    </source>
</evidence>
<evidence type="ECO:0000313" key="14">
    <source>
        <dbReference type="EMBL" id="KAK3274693.1"/>
    </source>
</evidence>
<dbReference type="GO" id="GO:0046872">
    <property type="term" value="F:metal ion binding"/>
    <property type="evidence" value="ECO:0007669"/>
    <property type="project" value="UniProtKB-KW"/>
</dbReference>
<dbReference type="GO" id="GO:0016020">
    <property type="term" value="C:membrane"/>
    <property type="evidence" value="ECO:0007669"/>
    <property type="project" value="UniProtKB-SubCell"/>
</dbReference>
<dbReference type="InterPro" id="IPR045050">
    <property type="entry name" value="Synaptotagmin_plant"/>
</dbReference>
<dbReference type="AlphaFoldDB" id="A0AAE0GAZ1"/>
<keyword evidence="7" id="KW-0106">Calcium</keyword>
<gene>
    <name evidence="14" type="ORF">CYMTET_17136</name>
</gene>
<evidence type="ECO:0000313" key="15">
    <source>
        <dbReference type="Proteomes" id="UP001190700"/>
    </source>
</evidence>
<keyword evidence="6" id="KW-0677">Repeat</keyword>
<keyword evidence="9" id="KW-0445">Lipid transport</keyword>
<evidence type="ECO:0000256" key="3">
    <source>
        <dbReference type="ARBA" id="ARBA00022448"/>
    </source>
</evidence>
<feature type="compositionally biased region" description="Acidic residues" evidence="12">
    <location>
        <begin position="360"/>
        <end position="370"/>
    </location>
</feature>
<keyword evidence="4" id="KW-0812">Transmembrane</keyword>
<evidence type="ECO:0000256" key="1">
    <source>
        <dbReference type="ARBA" id="ARBA00004167"/>
    </source>
</evidence>
<dbReference type="InterPro" id="IPR039010">
    <property type="entry name" value="Synaptotagmin_SMP"/>
</dbReference>
<evidence type="ECO:0000259" key="13">
    <source>
        <dbReference type="PROSITE" id="PS51847"/>
    </source>
</evidence>
<keyword evidence="10" id="KW-0446">Lipid-binding</keyword>
<dbReference type="Pfam" id="PF17047">
    <property type="entry name" value="SMP_LBD"/>
    <property type="match status" value="1"/>
</dbReference>
<evidence type="ECO:0000256" key="11">
    <source>
        <dbReference type="ARBA" id="ARBA00023136"/>
    </source>
</evidence>
<comment type="similarity">
    <text evidence="2">Belongs to the synaptotagmin family.</text>
</comment>
<evidence type="ECO:0000256" key="2">
    <source>
        <dbReference type="ARBA" id="ARBA00006996"/>
    </source>
</evidence>
<dbReference type="EMBL" id="LGRX02007578">
    <property type="protein sequence ID" value="KAK3274693.1"/>
    <property type="molecule type" value="Genomic_DNA"/>
</dbReference>
<evidence type="ECO:0000256" key="12">
    <source>
        <dbReference type="SAM" id="MobiDB-lite"/>
    </source>
</evidence>
<comment type="subcellular location">
    <subcellularLocation>
        <location evidence="1">Membrane</location>
        <topology evidence="1">Single-pass membrane protein</topology>
    </subcellularLocation>
</comment>
<dbReference type="PANTHER" id="PTHR10774:SF190">
    <property type="entry name" value="C2 CALCIUM_LIPID-BINDING ENDONUCLEASE_EXONUCLEASE_PHOSPHATASE-RELATED"/>
    <property type="match status" value="1"/>
</dbReference>
<evidence type="ECO:0000256" key="4">
    <source>
        <dbReference type="ARBA" id="ARBA00022692"/>
    </source>
</evidence>
<accession>A0AAE0GAZ1</accession>
<keyword evidence="3" id="KW-0813">Transport</keyword>